<evidence type="ECO:0000256" key="7">
    <source>
        <dbReference type="ARBA" id="ARBA00023015"/>
    </source>
</evidence>
<keyword evidence="9" id="KW-0804">Transcription</keyword>
<dbReference type="GO" id="GO:0071555">
    <property type="term" value="P:cell wall organization"/>
    <property type="evidence" value="ECO:0007669"/>
    <property type="project" value="UniProtKB-KW"/>
</dbReference>
<name>E6TXV8_EVAC2</name>
<evidence type="ECO:0000313" key="13">
    <source>
        <dbReference type="EMBL" id="ADU31171.1"/>
    </source>
</evidence>
<evidence type="ECO:0000313" key="14">
    <source>
        <dbReference type="Proteomes" id="UP000001401"/>
    </source>
</evidence>
<accession>E6TXV8</accession>
<dbReference type="Proteomes" id="UP000001401">
    <property type="component" value="Chromosome"/>
</dbReference>
<evidence type="ECO:0000256" key="1">
    <source>
        <dbReference type="ARBA" id="ARBA00004401"/>
    </source>
</evidence>
<proteinExistence type="inferred from homology"/>
<dbReference type="InterPro" id="IPR004474">
    <property type="entry name" value="LytR_CpsA_psr"/>
</dbReference>
<evidence type="ECO:0000256" key="5">
    <source>
        <dbReference type="ARBA" id="ARBA00022968"/>
    </source>
</evidence>
<dbReference type="eggNOG" id="COG1316">
    <property type="taxonomic scope" value="Bacteria"/>
</dbReference>
<protein>
    <recommendedName>
        <fullName evidence="11">Regulatory protein MsrR</fullName>
    </recommendedName>
</protein>
<keyword evidence="7" id="KW-0805">Transcription regulation</keyword>
<dbReference type="KEGG" id="bco:Bcell_2920"/>
<keyword evidence="8" id="KW-0472">Membrane</keyword>
<comment type="similarity">
    <text evidence="2">Belongs to the LytR/CpsA/Psr (LCP) family.</text>
</comment>
<dbReference type="HOGENOM" id="CLU_016455_1_0_9"/>
<comment type="subcellular location">
    <subcellularLocation>
        <location evidence="1">Cell membrane</location>
        <topology evidence="1">Single-pass type II membrane protein</topology>
    </subcellularLocation>
</comment>
<evidence type="ECO:0000256" key="8">
    <source>
        <dbReference type="ARBA" id="ARBA00023136"/>
    </source>
</evidence>
<sequence length="332" mass="38064" precursor="true">MQNKFSNLFTFRRKIIILILLLIVLASLSIAVWAKNDYERARQESLRHIEESGGQLPSNEEIEFNAPEEADLDYMNVLLIGIDDDEDIARTDTIMIAQYHPEKGTAKLVSLMRDMYVTIPGHGQNKINAAFSFGGLELLRQTIKENFDVDVHYYAQVDFNGFERIVDTLAPEGIEIDVERRMYYETRSLVIDFQPGLQTMSGDEALKYVRFRSDFENDFGRVRRQQQVLDSLSGELLSISGVRRIPQLLGSIEPYIQTNIDTSKMISYGRSFVLNPVDDIETITIPLSDAYYDETFSHAGAVLMLDWDRNKEALHEFLGTELMDDNNSTFED</sequence>
<evidence type="ECO:0000256" key="4">
    <source>
        <dbReference type="ARBA" id="ARBA00022692"/>
    </source>
</evidence>
<dbReference type="OrthoDB" id="9782542at2"/>
<keyword evidence="5" id="KW-0735">Signal-anchor</keyword>
<evidence type="ECO:0000256" key="11">
    <source>
        <dbReference type="ARBA" id="ARBA00040752"/>
    </source>
</evidence>
<dbReference type="STRING" id="649639.Bcell_2920"/>
<dbReference type="Pfam" id="PF03816">
    <property type="entry name" value="LytR_cpsA_psr"/>
    <property type="match status" value="1"/>
</dbReference>
<dbReference type="AlphaFoldDB" id="E6TXV8"/>
<evidence type="ECO:0000259" key="12">
    <source>
        <dbReference type="Pfam" id="PF03816"/>
    </source>
</evidence>
<dbReference type="Gene3D" id="3.40.630.190">
    <property type="entry name" value="LCP protein"/>
    <property type="match status" value="1"/>
</dbReference>
<dbReference type="PANTHER" id="PTHR33392:SF8">
    <property type="entry name" value="REGULATORY PROTEIN MSRR"/>
    <property type="match status" value="1"/>
</dbReference>
<dbReference type="NCBIfam" id="TIGR00350">
    <property type="entry name" value="lytR_cpsA_psr"/>
    <property type="match status" value="1"/>
</dbReference>
<gene>
    <name evidence="13" type="ordered locus">Bcell_2920</name>
</gene>
<evidence type="ECO:0000256" key="3">
    <source>
        <dbReference type="ARBA" id="ARBA00022475"/>
    </source>
</evidence>
<keyword evidence="4" id="KW-0812">Transmembrane</keyword>
<keyword evidence="14" id="KW-1185">Reference proteome</keyword>
<evidence type="ECO:0000256" key="6">
    <source>
        <dbReference type="ARBA" id="ARBA00022989"/>
    </source>
</evidence>
<dbReference type="RefSeq" id="WP_013489502.1">
    <property type="nucleotide sequence ID" value="NC_014829.1"/>
</dbReference>
<evidence type="ECO:0000256" key="2">
    <source>
        <dbReference type="ARBA" id="ARBA00006068"/>
    </source>
</evidence>
<dbReference type="EMBL" id="CP002394">
    <property type="protein sequence ID" value="ADU31171.1"/>
    <property type="molecule type" value="Genomic_DNA"/>
</dbReference>
<keyword evidence="6" id="KW-1133">Transmembrane helix</keyword>
<feature type="domain" description="Cell envelope-related transcriptional attenuator" evidence="12">
    <location>
        <begin position="90"/>
        <end position="235"/>
    </location>
</feature>
<keyword evidence="3" id="KW-1003">Cell membrane</keyword>
<dbReference type="PANTHER" id="PTHR33392">
    <property type="entry name" value="POLYISOPRENYL-TEICHOIC ACID--PEPTIDOGLYCAN TEICHOIC ACID TRANSFERASE TAGU"/>
    <property type="match status" value="1"/>
</dbReference>
<reference evidence="13 14" key="1">
    <citation type="submission" date="2010-12" db="EMBL/GenBank/DDBJ databases">
        <title>Complete sequence of Bacillus cellulosilyticus DSM 2522.</title>
        <authorList>
            <consortium name="US DOE Joint Genome Institute"/>
            <person name="Lucas S."/>
            <person name="Copeland A."/>
            <person name="Lapidus A."/>
            <person name="Cheng J.-F."/>
            <person name="Bruce D."/>
            <person name="Goodwin L."/>
            <person name="Pitluck S."/>
            <person name="Chertkov O."/>
            <person name="Detter J.C."/>
            <person name="Han C."/>
            <person name="Tapia R."/>
            <person name="Land M."/>
            <person name="Hauser L."/>
            <person name="Jeffries C."/>
            <person name="Kyrpides N."/>
            <person name="Ivanova N."/>
            <person name="Mikhailova N."/>
            <person name="Brumm P."/>
            <person name="Mead D."/>
            <person name="Woyke T."/>
        </authorList>
    </citation>
    <scope>NUCLEOTIDE SEQUENCE [LARGE SCALE GENOMIC DNA]</scope>
    <source>
        <strain evidence="14">ATCC 21833 / DSM 2522 / FERM P-1141 / JCM 9156 / N-4</strain>
    </source>
</reference>
<evidence type="ECO:0000256" key="10">
    <source>
        <dbReference type="ARBA" id="ARBA00037178"/>
    </source>
</evidence>
<evidence type="ECO:0000256" key="9">
    <source>
        <dbReference type="ARBA" id="ARBA00023163"/>
    </source>
</evidence>
<comment type="function">
    <text evidence="10">Involved in SarA attenuation. Affects resistance to oxacillin and teicoplanin, as well as the synthesis of virulence factors.</text>
</comment>
<organism evidence="13 14">
    <name type="scientific">Evansella cellulosilytica (strain ATCC 21833 / DSM 2522 / FERM P-1141 / JCM 9156 / N-4)</name>
    <name type="common">Bacillus cellulosilyticus</name>
    <dbReference type="NCBI Taxonomy" id="649639"/>
    <lineage>
        <taxon>Bacteria</taxon>
        <taxon>Bacillati</taxon>
        <taxon>Bacillota</taxon>
        <taxon>Bacilli</taxon>
        <taxon>Bacillales</taxon>
        <taxon>Bacillaceae</taxon>
        <taxon>Evansella</taxon>
    </lineage>
</organism>
<dbReference type="InterPro" id="IPR050922">
    <property type="entry name" value="LytR/CpsA/Psr_CW_biosynth"/>
</dbReference>
<dbReference type="GO" id="GO:0005886">
    <property type="term" value="C:plasma membrane"/>
    <property type="evidence" value="ECO:0007669"/>
    <property type="project" value="UniProtKB-SubCell"/>
</dbReference>